<feature type="non-terminal residue" evidence="2">
    <location>
        <position position="52"/>
    </location>
</feature>
<evidence type="ECO:0000259" key="1">
    <source>
        <dbReference type="Pfam" id="PF07727"/>
    </source>
</evidence>
<dbReference type="EMBL" id="KN832891">
    <property type="protein sequence ID" value="KIM94220.1"/>
    <property type="molecule type" value="Genomic_DNA"/>
</dbReference>
<feature type="domain" description="Reverse transcriptase Ty1/copia-type" evidence="1">
    <location>
        <begin position="1"/>
        <end position="51"/>
    </location>
</feature>
<accession>A0A0C3GDI5</accession>
<evidence type="ECO:0000313" key="3">
    <source>
        <dbReference type="Proteomes" id="UP000054321"/>
    </source>
</evidence>
<dbReference type="InParanoid" id="A0A0C3GDI5"/>
<name>A0A0C3GDI5_OIDMZ</name>
<evidence type="ECO:0000313" key="2">
    <source>
        <dbReference type="EMBL" id="KIM94220.1"/>
    </source>
</evidence>
<dbReference type="OrthoDB" id="3432594at2759"/>
<protein>
    <recommendedName>
        <fullName evidence="1">Reverse transcriptase Ty1/copia-type domain-containing protein</fullName>
    </recommendedName>
</protein>
<gene>
    <name evidence="2" type="ORF">OIDMADRAFT_88525</name>
</gene>
<dbReference type="Proteomes" id="UP000054321">
    <property type="component" value="Unassembled WGS sequence"/>
</dbReference>
<dbReference type="STRING" id="913774.A0A0C3GDI5"/>
<dbReference type="Pfam" id="PF07727">
    <property type="entry name" value="RVT_2"/>
    <property type="match status" value="1"/>
</dbReference>
<reference evidence="3" key="2">
    <citation type="submission" date="2015-01" db="EMBL/GenBank/DDBJ databases">
        <title>Evolutionary Origins and Diversification of the Mycorrhizal Mutualists.</title>
        <authorList>
            <consortium name="DOE Joint Genome Institute"/>
            <consortium name="Mycorrhizal Genomics Consortium"/>
            <person name="Kohler A."/>
            <person name="Kuo A."/>
            <person name="Nagy L.G."/>
            <person name="Floudas D."/>
            <person name="Copeland A."/>
            <person name="Barry K.W."/>
            <person name="Cichocki N."/>
            <person name="Veneault-Fourrey C."/>
            <person name="LaButti K."/>
            <person name="Lindquist E.A."/>
            <person name="Lipzen A."/>
            <person name="Lundell T."/>
            <person name="Morin E."/>
            <person name="Murat C."/>
            <person name="Riley R."/>
            <person name="Ohm R."/>
            <person name="Sun H."/>
            <person name="Tunlid A."/>
            <person name="Henrissat B."/>
            <person name="Grigoriev I.V."/>
            <person name="Hibbett D.S."/>
            <person name="Martin F."/>
        </authorList>
    </citation>
    <scope>NUCLEOTIDE SEQUENCE [LARGE SCALE GENOMIC DNA]</scope>
    <source>
        <strain evidence="3">Zn</strain>
    </source>
</reference>
<keyword evidence="3" id="KW-1185">Reference proteome</keyword>
<reference evidence="2 3" key="1">
    <citation type="submission" date="2014-04" db="EMBL/GenBank/DDBJ databases">
        <authorList>
            <consortium name="DOE Joint Genome Institute"/>
            <person name="Kuo A."/>
            <person name="Martino E."/>
            <person name="Perotto S."/>
            <person name="Kohler A."/>
            <person name="Nagy L.G."/>
            <person name="Floudas D."/>
            <person name="Copeland A."/>
            <person name="Barry K.W."/>
            <person name="Cichocki N."/>
            <person name="Veneault-Fourrey C."/>
            <person name="LaButti K."/>
            <person name="Lindquist E.A."/>
            <person name="Lipzen A."/>
            <person name="Lundell T."/>
            <person name="Morin E."/>
            <person name="Murat C."/>
            <person name="Sun H."/>
            <person name="Tunlid A."/>
            <person name="Henrissat B."/>
            <person name="Grigoriev I.V."/>
            <person name="Hibbett D.S."/>
            <person name="Martin F."/>
            <person name="Nordberg H.P."/>
            <person name="Cantor M.N."/>
            <person name="Hua S.X."/>
        </authorList>
    </citation>
    <scope>NUCLEOTIDE SEQUENCE [LARGE SCALE GENOMIC DNA]</scope>
    <source>
        <strain evidence="2 3">Zn</strain>
    </source>
</reference>
<dbReference type="HOGENOM" id="CLU_200846_0_0_1"/>
<sequence>TFAGVVYTTTWRIVLGLAAVNNWVVDQMDVKLAFLYGDIDEEVYVDLPDGWE</sequence>
<organism evidence="2 3">
    <name type="scientific">Oidiodendron maius (strain Zn)</name>
    <dbReference type="NCBI Taxonomy" id="913774"/>
    <lineage>
        <taxon>Eukaryota</taxon>
        <taxon>Fungi</taxon>
        <taxon>Dikarya</taxon>
        <taxon>Ascomycota</taxon>
        <taxon>Pezizomycotina</taxon>
        <taxon>Leotiomycetes</taxon>
        <taxon>Leotiomycetes incertae sedis</taxon>
        <taxon>Myxotrichaceae</taxon>
        <taxon>Oidiodendron</taxon>
    </lineage>
</organism>
<dbReference type="AlphaFoldDB" id="A0A0C3GDI5"/>
<proteinExistence type="predicted"/>
<feature type="non-terminal residue" evidence="2">
    <location>
        <position position="1"/>
    </location>
</feature>
<dbReference type="InterPro" id="IPR013103">
    <property type="entry name" value="RVT_2"/>
</dbReference>